<evidence type="ECO:0000313" key="2">
    <source>
        <dbReference type="Proteomes" id="UP000203733"/>
    </source>
</evidence>
<reference evidence="1 2" key="1">
    <citation type="journal article" date="2007" name="J. Virol.">
        <title>The genome of Gryllus bimaculatus nudivirus indicates an ancient diversification of baculovirus-related nonoccluded nudiviruses of insects.</title>
        <authorList>
            <person name="Wang Y."/>
            <person name="Kleespies R.G."/>
            <person name="Huger A.M."/>
            <person name="Jehle J.A."/>
        </authorList>
    </citation>
    <scope>NUCLEOTIDE SEQUENCE [LARGE SCALE GENOMIC DNA]</scope>
</reference>
<keyword evidence="2" id="KW-1185">Reference proteome</keyword>
<organism evidence="1 2">
    <name type="scientific">Gryllus bimaculatus nudivirus</name>
    <dbReference type="NCBI Taxonomy" id="432587"/>
    <lineage>
        <taxon>Viruses</taxon>
        <taxon>Viruses incertae sedis</taxon>
        <taxon>Naldaviricetes</taxon>
        <taxon>Lefavirales</taxon>
        <taxon>Nudiviridae</taxon>
        <taxon>Alphanudivirus</taxon>
        <taxon>Alphanudivirus grybimaculati</taxon>
    </lineage>
</organism>
<protein>
    <submittedName>
        <fullName evidence="1">Uncharacterized protein</fullName>
    </submittedName>
</protein>
<accession>A4L1Z9</accession>
<dbReference type="KEGG" id="vg:4960873"/>
<dbReference type="GeneID" id="4960873"/>
<evidence type="ECO:0000313" key="1">
    <source>
        <dbReference type="EMBL" id="ABO45369.1"/>
    </source>
</evidence>
<dbReference type="EMBL" id="EF203088">
    <property type="protein sequence ID" value="ABO45369.1"/>
    <property type="molecule type" value="Genomic_DNA"/>
</dbReference>
<dbReference type="RefSeq" id="YP_001111303.1">
    <property type="nucleotide sequence ID" value="NC_009240.1"/>
</dbReference>
<dbReference type="Proteomes" id="UP000203733">
    <property type="component" value="Segment"/>
</dbReference>
<sequence>METKMEIDEEKTTSLHDKVSEILKDCINKQYSLNDENFTSKLDDSPNLQIIDIENVPSDHVIIPIPEIFVNVVNQKKHHIKQNFVAIPFEVLKYHINLMLRIEESVNAADIFEINKDFTTKIINSKTFINNKNIKYIINFLDAFNEFQIRNTLSDLHVDVYTNGISVDVIRIYKNKGVNEFGMLESWDIGSVLGYSLFSQITDKEDLEKVLKITNTTDYNFMLFCLKMFEKTLLFDKLRYYDNILKFSTLCFFYLSLLSNSLVLKNYASTDVLFNILIYLLDCCIKTKTVHYWRLYNKEFLTDFQRNYNKNYILIKLCLLAESKDRFNTFIKIVSEKIDFLKSVTYEKYEKSIENSIIEIDNFGKFYHFNSKTLVSILSIFGEADFQKFIETAENIQHTWTTTQTMLSPT</sequence>
<proteinExistence type="predicted"/>
<name>A4L1Z9_9VIRU</name>